<feature type="compositionally biased region" description="Polar residues" evidence="2">
    <location>
        <begin position="143"/>
        <end position="155"/>
    </location>
</feature>
<comment type="caution">
    <text evidence="3">The sequence shown here is derived from an EMBL/GenBank/DDBJ whole genome shotgun (WGS) entry which is preliminary data.</text>
</comment>
<reference evidence="3" key="2">
    <citation type="submission" date="2022-01" db="EMBL/GenBank/DDBJ databases">
        <authorList>
            <person name="Yamashiro T."/>
            <person name="Shiraishi A."/>
            <person name="Satake H."/>
            <person name="Nakayama K."/>
        </authorList>
    </citation>
    <scope>NUCLEOTIDE SEQUENCE</scope>
</reference>
<evidence type="ECO:0000313" key="4">
    <source>
        <dbReference type="Proteomes" id="UP001151760"/>
    </source>
</evidence>
<evidence type="ECO:0000313" key="3">
    <source>
        <dbReference type="EMBL" id="GJU09535.1"/>
    </source>
</evidence>
<feature type="compositionally biased region" description="Basic and acidic residues" evidence="2">
    <location>
        <begin position="204"/>
        <end position="217"/>
    </location>
</feature>
<accession>A0ABQ5JBW3</accession>
<evidence type="ECO:0000256" key="2">
    <source>
        <dbReference type="SAM" id="MobiDB-lite"/>
    </source>
</evidence>
<keyword evidence="1" id="KW-0175">Coiled coil</keyword>
<evidence type="ECO:0000256" key="1">
    <source>
        <dbReference type="SAM" id="Coils"/>
    </source>
</evidence>
<feature type="coiled-coil region" evidence="1">
    <location>
        <begin position="251"/>
        <end position="304"/>
    </location>
</feature>
<dbReference type="Proteomes" id="UP001151760">
    <property type="component" value="Unassembled WGS sequence"/>
</dbReference>
<dbReference type="EMBL" id="BQNB010021736">
    <property type="protein sequence ID" value="GJU09535.1"/>
    <property type="molecule type" value="Genomic_DNA"/>
</dbReference>
<feature type="region of interest" description="Disordered" evidence="2">
    <location>
        <begin position="141"/>
        <end position="217"/>
    </location>
</feature>
<proteinExistence type="predicted"/>
<protein>
    <submittedName>
        <fullName evidence="3">Uncharacterized protein</fullName>
    </submittedName>
</protein>
<keyword evidence="4" id="KW-1185">Reference proteome</keyword>
<feature type="compositionally biased region" description="Basic and acidic residues" evidence="2">
    <location>
        <begin position="157"/>
        <end position="171"/>
    </location>
</feature>
<organism evidence="3 4">
    <name type="scientific">Tanacetum coccineum</name>
    <dbReference type="NCBI Taxonomy" id="301880"/>
    <lineage>
        <taxon>Eukaryota</taxon>
        <taxon>Viridiplantae</taxon>
        <taxon>Streptophyta</taxon>
        <taxon>Embryophyta</taxon>
        <taxon>Tracheophyta</taxon>
        <taxon>Spermatophyta</taxon>
        <taxon>Magnoliopsida</taxon>
        <taxon>eudicotyledons</taxon>
        <taxon>Gunneridae</taxon>
        <taxon>Pentapetalae</taxon>
        <taxon>asterids</taxon>
        <taxon>campanulids</taxon>
        <taxon>Asterales</taxon>
        <taxon>Asteraceae</taxon>
        <taxon>Asteroideae</taxon>
        <taxon>Anthemideae</taxon>
        <taxon>Anthemidinae</taxon>
        <taxon>Tanacetum</taxon>
    </lineage>
</organism>
<sequence>MVDSSLHKPSSPKITLKEEPITLDKPKSLNLFLPADQVEFIFEEIAFTTNNEVALLYPSHPNSDYFREEELEETYVSTPLRMLLGIITYLTQVEATDGSSHLVLSVHNWALKPNQTEGPPFTDHMKAICNLDVLVDPKALKPSAQTEETSKSKTGQSKKETQSSSAKDKSLSHPSPPTPVVGEMHKEAQQAAGGPTSLGATSEEGAHRTNEESRADEISKKIKLENLSDLLKDTRSAFFTPDSPQDEPIIKDELEQQKGKAEAKVASLKASCLPTELKELPLKFTELSGEIKELKQHVKDLEIELPGDLKEIPTKLETFTSTISSLTS</sequence>
<name>A0ABQ5JBW3_9ASTR</name>
<reference evidence="3" key="1">
    <citation type="journal article" date="2022" name="Int. J. Mol. Sci.">
        <title>Draft Genome of Tanacetum Coccineum: Genomic Comparison of Closely Related Tanacetum-Family Plants.</title>
        <authorList>
            <person name="Yamashiro T."/>
            <person name="Shiraishi A."/>
            <person name="Nakayama K."/>
            <person name="Satake H."/>
        </authorList>
    </citation>
    <scope>NUCLEOTIDE SEQUENCE</scope>
</reference>
<gene>
    <name evidence="3" type="ORF">Tco_1131931</name>
</gene>